<sequence length="53" mass="5928">MANADRCICCGEIVPEGRQICPQCERKRYIYTIPDTPPSLNKFAGRGSAQGRR</sequence>
<accession>A0A8S5V4F0</accession>
<reference evidence="1" key="1">
    <citation type="journal article" date="2021" name="Proc. Natl. Acad. Sci. U.S.A.">
        <title>A Catalog of Tens of Thousands of Viruses from Human Metagenomes Reveals Hidden Associations with Chronic Diseases.</title>
        <authorList>
            <person name="Tisza M.J."/>
            <person name="Buck C.B."/>
        </authorList>
    </citation>
    <scope>NUCLEOTIDE SEQUENCE</scope>
    <source>
        <strain evidence="1">CtKkB1</strain>
    </source>
</reference>
<proteinExistence type="predicted"/>
<evidence type="ECO:0000313" key="1">
    <source>
        <dbReference type="EMBL" id="DAG01581.1"/>
    </source>
</evidence>
<organism evidence="1">
    <name type="scientific">Myoviridae sp. ctKkB1</name>
    <dbReference type="NCBI Taxonomy" id="2825081"/>
    <lineage>
        <taxon>Viruses</taxon>
        <taxon>Duplodnaviria</taxon>
        <taxon>Heunggongvirae</taxon>
        <taxon>Uroviricota</taxon>
        <taxon>Caudoviricetes</taxon>
    </lineage>
</organism>
<protein>
    <submittedName>
        <fullName evidence="1">Zinc-ribbon domain protein</fullName>
    </submittedName>
</protein>
<dbReference type="EMBL" id="BK016195">
    <property type="protein sequence ID" value="DAG01581.1"/>
    <property type="molecule type" value="Genomic_DNA"/>
</dbReference>
<name>A0A8S5V4F0_9CAUD</name>